<dbReference type="EMBL" id="FTOA01000002">
    <property type="protein sequence ID" value="SIS53810.1"/>
    <property type="molecule type" value="Genomic_DNA"/>
</dbReference>
<dbReference type="Pfam" id="PF01370">
    <property type="entry name" value="Epimerase"/>
    <property type="match status" value="1"/>
</dbReference>
<dbReference type="InterPro" id="IPR036291">
    <property type="entry name" value="NAD(P)-bd_dom_sf"/>
</dbReference>
<dbReference type="AlphaFoldDB" id="A0A1N7JWV8"/>
<protein>
    <submittedName>
        <fullName evidence="2">Nucleoside-diphosphate-sugar epimerase</fullName>
    </submittedName>
</protein>
<keyword evidence="3" id="KW-1185">Reference proteome</keyword>
<dbReference type="STRING" id="80876.SAMN05421779_102503"/>
<feature type="domain" description="NAD-dependent epimerase/dehydratase" evidence="1">
    <location>
        <begin position="6"/>
        <end position="233"/>
    </location>
</feature>
<dbReference type="PANTHER" id="PTHR48079:SF6">
    <property type="entry name" value="NAD(P)-BINDING DOMAIN-CONTAINING PROTEIN-RELATED"/>
    <property type="match status" value="1"/>
</dbReference>
<gene>
    <name evidence="2" type="ORF">SAMN05421779_102503</name>
</gene>
<dbReference type="InterPro" id="IPR051783">
    <property type="entry name" value="NAD(P)-dependent_oxidoreduct"/>
</dbReference>
<accession>A0A1N7JWV8</accession>
<dbReference type="InterPro" id="IPR001509">
    <property type="entry name" value="Epimerase_deHydtase"/>
</dbReference>
<name>A0A1N7JWV8_9PROT</name>
<reference evidence="2 3" key="1">
    <citation type="submission" date="2017-01" db="EMBL/GenBank/DDBJ databases">
        <authorList>
            <person name="Mah S.A."/>
            <person name="Swanson W.J."/>
            <person name="Moy G.W."/>
            <person name="Vacquier V.D."/>
        </authorList>
    </citation>
    <scope>NUCLEOTIDE SEQUENCE [LARGE SCALE GENOMIC DNA]</scope>
    <source>
        <strain evidence="2 3">DSM 11589</strain>
    </source>
</reference>
<evidence type="ECO:0000259" key="1">
    <source>
        <dbReference type="Pfam" id="PF01370"/>
    </source>
</evidence>
<dbReference type="Gene3D" id="3.40.50.720">
    <property type="entry name" value="NAD(P)-binding Rossmann-like Domain"/>
    <property type="match status" value="1"/>
</dbReference>
<dbReference type="PANTHER" id="PTHR48079">
    <property type="entry name" value="PROTEIN YEEZ"/>
    <property type="match status" value="1"/>
</dbReference>
<evidence type="ECO:0000313" key="2">
    <source>
        <dbReference type="EMBL" id="SIS53810.1"/>
    </source>
</evidence>
<dbReference type="SUPFAM" id="SSF51735">
    <property type="entry name" value="NAD(P)-binding Rossmann-fold domains"/>
    <property type="match status" value="1"/>
</dbReference>
<dbReference type="OrthoDB" id="9814124at2"/>
<dbReference type="GO" id="GO:0005737">
    <property type="term" value="C:cytoplasm"/>
    <property type="evidence" value="ECO:0007669"/>
    <property type="project" value="TreeGrafter"/>
</dbReference>
<organism evidence="2 3">
    <name type="scientific">Insolitispirillum peregrinum</name>
    <dbReference type="NCBI Taxonomy" id="80876"/>
    <lineage>
        <taxon>Bacteria</taxon>
        <taxon>Pseudomonadati</taxon>
        <taxon>Pseudomonadota</taxon>
        <taxon>Alphaproteobacteria</taxon>
        <taxon>Rhodospirillales</taxon>
        <taxon>Novispirillaceae</taxon>
        <taxon>Insolitispirillum</taxon>
    </lineage>
</organism>
<sequence length="318" mass="33001">MIKGTVLVTGASGFVGQAVIPALLAAGWQVRAAVRQPPAGPLPDGVVAVPAPDLNRGLACDWRPALAGCQRVLHLAARVHMMNDTAEDPLTAFRYANADSLQALAEQAVEAGAQRLVLVSSIKVNGDGTGPGQVYQADDQPHPADPYGLSKAEAEQALWAVVRTSGLEGVVVRPPLVYGPGVKANFASLMAAVRRGTWLPLGAVENRRSLVSLANLASALAVAVDHPAAAGQTFLVSDGEDLSTAELIRRLARAMGVQPHLLSVPPGLLRWGLRLLGKGAVADRLLGSLVIDSTPLRLRCGWVPPQTVEQGLAAAVAG</sequence>
<evidence type="ECO:0000313" key="3">
    <source>
        <dbReference type="Proteomes" id="UP000185678"/>
    </source>
</evidence>
<proteinExistence type="predicted"/>
<dbReference type="RefSeq" id="WP_076399355.1">
    <property type="nucleotide sequence ID" value="NZ_FTOA01000002.1"/>
</dbReference>
<dbReference type="Proteomes" id="UP000185678">
    <property type="component" value="Unassembled WGS sequence"/>
</dbReference>
<dbReference type="GO" id="GO:0004029">
    <property type="term" value="F:aldehyde dehydrogenase (NAD+) activity"/>
    <property type="evidence" value="ECO:0007669"/>
    <property type="project" value="TreeGrafter"/>
</dbReference>